<evidence type="ECO:0000256" key="5">
    <source>
        <dbReference type="SAM" id="Phobius"/>
    </source>
</evidence>
<reference evidence="6" key="1">
    <citation type="submission" date="2023-06" db="EMBL/GenBank/DDBJ databases">
        <title>Survivors Of The Sea: Transcriptome response of Skeletonema marinoi to long-term dormancy.</title>
        <authorList>
            <person name="Pinder M.I.M."/>
            <person name="Kourtchenko O."/>
            <person name="Robertson E.K."/>
            <person name="Larsson T."/>
            <person name="Maumus F."/>
            <person name="Osuna-Cruz C.M."/>
            <person name="Vancaester E."/>
            <person name="Stenow R."/>
            <person name="Vandepoele K."/>
            <person name="Ploug H."/>
            <person name="Bruchert V."/>
            <person name="Godhe A."/>
            <person name="Topel M."/>
        </authorList>
    </citation>
    <scope>NUCLEOTIDE SEQUENCE</scope>
    <source>
        <strain evidence="6">R05AC</strain>
    </source>
</reference>
<comment type="subcellular location">
    <subcellularLocation>
        <location evidence="1">Membrane</location>
        <topology evidence="1">Multi-pass membrane protein</topology>
    </subcellularLocation>
</comment>
<dbReference type="GO" id="GO:0016020">
    <property type="term" value="C:membrane"/>
    <property type="evidence" value="ECO:0007669"/>
    <property type="project" value="UniProtKB-SubCell"/>
</dbReference>
<dbReference type="SUPFAM" id="SSF81338">
    <property type="entry name" value="Aquaporin-like"/>
    <property type="match status" value="1"/>
</dbReference>
<evidence type="ECO:0000256" key="1">
    <source>
        <dbReference type="ARBA" id="ARBA00004141"/>
    </source>
</evidence>
<accession>A0AAD9D407</accession>
<comment type="caution">
    <text evidence="6">The sequence shown here is derived from an EMBL/GenBank/DDBJ whole genome shotgun (WGS) entry which is preliminary data.</text>
</comment>
<organism evidence="6 7">
    <name type="scientific">Skeletonema marinoi</name>
    <dbReference type="NCBI Taxonomy" id="267567"/>
    <lineage>
        <taxon>Eukaryota</taxon>
        <taxon>Sar</taxon>
        <taxon>Stramenopiles</taxon>
        <taxon>Ochrophyta</taxon>
        <taxon>Bacillariophyta</taxon>
        <taxon>Coscinodiscophyceae</taxon>
        <taxon>Thalassiosirophycidae</taxon>
        <taxon>Thalassiosirales</taxon>
        <taxon>Skeletonemataceae</taxon>
        <taxon>Skeletonema</taxon>
        <taxon>Skeletonema marinoi-dohrnii complex</taxon>
    </lineage>
</organism>
<name>A0AAD9D407_9STRA</name>
<feature type="transmembrane region" description="Helical" evidence="5">
    <location>
        <begin position="71"/>
        <end position="91"/>
    </location>
</feature>
<keyword evidence="3 5" id="KW-1133">Transmembrane helix</keyword>
<keyword evidence="7" id="KW-1185">Reference proteome</keyword>
<dbReference type="InterPro" id="IPR023271">
    <property type="entry name" value="Aquaporin-like"/>
</dbReference>
<evidence type="ECO:0000256" key="2">
    <source>
        <dbReference type="ARBA" id="ARBA00022692"/>
    </source>
</evidence>
<evidence type="ECO:0000256" key="4">
    <source>
        <dbReference type="ARBA" id="ARBA00023136"/>
    </source>
</evidence>
<feature type="transmembrane region" description="Helical" evidence="5">
    <location>
        <begin position="188"/>
        <end position="205"/>
    </location>
</feature>
<dbReference type="AlphaFoldDB" id="A0AAD9D407"/>
<protein>
    <submittedName>
        <fullName evidence="6">Uncharacterized protein</fullName>
    </submittedName>
</protein>
<dbReference type="EMBL" id="JATAAI010000056">
    <property type="protein sequence ID" value="KAK1732867.1"/>
    <property type="molecule type" value="Genomic_DNA"/>
</dbReference>
<proteinExistence type="predicted"/>
<keyword evidence="2 5" id="KW-0812">Transmembrane</keyword>
<evidence type="ECO:0000256" key="3">
    <source>
        <dbReference type="ARBA" id="ARBA00022989"/>
    </source>
</evidence>
<evidence type="ECO:0000313" key="7">
    <source>
        <dbReference type="Proteomes" id="UP001224775"/>
    </source>
</evidence>
<dbReference type="Proteomes" id="UP001224775">
    <property type="component" value="Unassembled WGS sequence"/>
</dbReference>
<evidence type="ECO:0000313" key="6">
    <source>
        <dbReference type="EMBL" id="KAK1732867.1"/>
    </source>
</evidence>
<feature type="transmembrane region" description="Helical" evidence="5">
    <location>
        <begin position="138"/>
        <end position="156"/>
    </location>
</feature>
<gene>
    <name evidence="6" type="ORF">QTG54_016405</name>
</gene>
<keyword evidence="4 5" id="KW-0472">Membrane</keyword>
<sequence>MKEFILREARAVFLWSLISYTLRLCLSLLDELSSLQDDLLSFTTISNETNEREQNFCFSPSPHGKCWKSVTIIRVFLTLLSILAGWFLRFLPSIKSAVGFSFASTWIFYPIRDWFGSIPNLPCRICETVMGRISLRQLAMIFPVHFLVPTIGAYFFKILLPQALAGYAIDPISYSESNRWIVDFLREIFVNTLFVVGLLVIPALLQINGVKRRGFALLALYPLYSFSVDANSNGSVFSPNMLYALRYVNAYEEVPLAQWSHVLGPMIGGIVAGRIMRKAFPDEKQL</sequence>